<keyword evidence="2" id="KW-0813">Transport</keyword>
<feature type="domain" description="Fe/B12 periplasmic-binding" evidence="5">
    <location>
        <begin position="186"/>
        <end position="337"/>
    </location>
</feature>
<dbReference type="KEGG" id="halu:HUG12_01635"/>
<evidence type="ECO:0000256" key="3">
    <source>
        <dbReference type="ARBA" id="ARBA00022729"/>
    </source>
</evidence>
<evidence type="ECO:0000259" key="5">
    <source>
        <dbReference type="Pfam" id="PF01497"/>
    </source>
</evidence>
<feature type="region of interest" description="Disordered" evidence="4">
    <location>
        <begin position="14"/>
        <end position="56"/>
    </location>
</feature>
<dbReference type="EMBL" id="CP058579">
    <property type="protein sequence ID" value="QLG63948.1"/>
    <property type="molecule type" value="Genomic_DNA"/>
</dbReference>
<comment type="subcellular location">
    <subcellularLocation>
        <location evidence="1">Cell envelope</location>
    </subcellularLocation>
</comment>
<accession>A0A7D5LDD8</accession>
<dbReference type="Proteomes" id="UP000509626">
    <property type="component" value="Chromosome"/>
</dbReference>
<protein>
    <submittedName>
        <fullName evidence="6">ABC transporter substrate-binding protein</fullName>
    </submittedName>
</protein>
<dbReference type="OrthoDB" id="304381at2157"/>
<evidence type="ECO:0000313" key="7">
    <source>
        <dbReference type="Proteomes" id="UP000509626"/>
    </source>
</evidence>
<evidence type="ECO:0000313" key="6">
    <source>
        <dbReference type="EMBL" id="QLG63948.1"/>
    </source>
</evidence>
<dbReference type="PANTHER" id="PTHR30532">
    <property type="entry name" value="IRON III DICITRATE-BINDING PERIPLASMIC PROTEIN"/>
    <property type="match status" value="1"/>
</dbReference>
<dbReference type="Pfam" id="PF01497">
    <property type="entry name" value="Peripla_BP_2"/>
    <property type="match status" value="1"/>
</dbReference>
<name>A0A7D5LDD8_9EURY</name>
<evidence type="ECO:0000256" key="1">
    <source>
        <dbReference type="ARBA" id="ARBA00004196"/>
    </source>
</evidence>
<evidence type="ECO:0000256" key="2">
    <source>
        <dbReference type="ARBA" id="ARBA00022448"/>
    </source>
</evidence>
<gene>
    <name evidence="6" type="ORF">HUG12_01635</name>
</gene>
<reference evidence="6 7" key="1">
    <citation type="submission" date="2020-06" db="EMBL/GenBank/DDBJ databases">
        <title>NJ-3-1, isolated from saline soil.</title>
        <authorList>
            <person name="Cui H.L."/>
            <person name="Shi X."/>
        </authorList>
    </citation>
    <scope>NUCLEOTIDE SEQUENCE [LARGE SCALE GENOMIC DNA]</scope>
    <source>
        <strain evidence="6 7">NJ-3-1</strain>
    </source>
</reference>
<organism evidence="6 7">
    <name type="scientific">Halorarum salinum</name>
    <dbReference type="NCBI Taxonomy" id="2743089"/>
    <lineage>
        <taxon>Archaea</taxon>
        <taxon>Methanobacteriati</taxon>
        <taxon>Methanobacteriota</taxon>
        <taxon>Stenosarchaea group</taxon>
        <taxon>Halobacteria</taxon>
        <taxon>Halobacteriales</taxon>
        <taxon>Haloferacaceae</taxon>
        <taxon>Halorarum</taxon>
    </lineage>
</organism>
<dbReference type="AlphaFoldDB" id="A0A7D5LDD8"/>
<dbReference type="InterPro" id="IPR002491">
    <property type="entry name" value="ABC_transptr_periplasmic_BD"/>
</dbReference>
<sequence length="393" mass="43858">MTYGGALFGGTLLAGCTGGSGSESTPTGTDAGEPSPNAGDPASPEPDADERGPFSVTMEPMGEVSFEGTPETWMAYFSTYGDMAIALGRLDGLRGLVFTENWPTAFYERLPGVDVSFDDVPQLFAGGGLDKEAFYEMDCDVHLMDPNFISRLADDWDADDHGAIERDVGPIIGNSIRRRDEDWHDYAYYSLYDAFETIAEVFDERERYEAFERVHDDLRSTIRSNLPPVDERPTVGLLSINSDFEDGAFYAYPVHDGNGHKQYRDLGMRGAFDDHMEGSYGEWDYEKLLEVDPDALLFQYGFSHVSTEEFERRIRRMSEDPVGRKLTAVENGRLYRGGTSYQGPIINLFQTEAAAKQFYPDAFGEWNGFESATGEADRLFDYERVASIVAGDF</sequence>
<proteinExistence type="predicted"/>
<dbReference type="SUPFAM" id="SSF53807">
    <property type="entry name" value="Helical backbone' metal receptor"/>
    <property type="match status" value="1"/>
</dbReference>
<keyword evidence="7" id="KW-1185">Reference proteome</keyword>
<dbReference type="Gene3D" id="3.40.50.1980">
    <property type="entry name" value="Nitrogenase molybdenum iron protein domain"/>
    <property type="match status" value="2"/>
</dbReference>
<evidence type="ECO:0000256" key="4">
    <source>
        <dbReference type="SAM" id="MobiDB-lite"/>
    </source>
</evidence>
<dbReference type="PANTHER" id="PTHR30532:SF1">
    <property type="entry name" value="IRON(3+)-HYDROXAMATE-BINDING PROTEIN FHUD"/>
    <property type="match status" value="1"/>
</dbReference>
<keyword evidence="3" id="KW-0732">Signal</keyword>
<dbReference type="InterPro" id="IPR051313">
    <property type="entry name" value="Bact_iron-sidero_bind"/>
</dbReference>